<evidence type="ECO:0000313" key="2">
    <source>
        <dbReference type="Proteomes" id="UP001165041"/>
    </source>
</evidence>
<protein>
    <recommendedName>
        <fullName evidence="3">Tetratricopeptide repeat protein</fullName>
    </recommendedName>
</protein>
<organism evidence="1 2">
    <name type="scientific">Kitasatospora phosalacinea</name>
    <dbReference type="NCBI Taxonomy" id="2065"/>
    <lineage>
        <taxon>Bacteria</taxon>
        <taxon>Bacillati</taxon>
        <taxon>Actinomycetota</taxon>
        <taxon>Actinomycetes</taxon>
        <taxon>Kitasatosporales</taxon>
        <taxon>Streptomycetaceae</taxon>
        <taxon>Kitasatospora</taxon>
    </lineage>
</organism>
<dbReference type="SUPFAM" id="SSF48452">
    <property type="entry name" value="TPR-like"/>
    <property type="match status" value="1"/>
</dbReference>
<dbReference type="Gene3D" id="1.25.40.10">
    <property type="entry name" value="Tetratricopeptide repeat domain"/>
    <property type="match status" value="1"/>
</dbReference>
<comment type="caution">
    <text evidence="1">The sequence shown here is derived from an EMBL/GenBank/DDBJ whole genome shotgun (WGS) entry which is preliminary data.</text>
</comment>
<sequence>MAGRIVYRDAQGRVLTEEDLRAVTGRVRWELVGDEAVPAEARRLHREGREAGGRGAYESALALLEQAWTLAPQWPYPVYDAAFTVLLQGAPVRAEELYARVDRLAPRGFFTCKTTLDVLRRELRGELFDGFSRAFVQLEWVEDPAAKRAALHSITTRFPGFPPAWNQLSQLLTDHAERAAAVERGLAGDPDPETRGALLINRALLLKRTDPAATLAALGLLALDPDSTLGTETGAKVVLAQLVRFE</sequence>
<evidence type="ECO:0000313" key="1">
    <source>
        <dbReference type="EMBL" id="GLW70567.1"/>
    </source>
</evidence>
<dbReference type="AlphaFoldDB" id="A0A9W6Q629"/>
<dbReference type="Proteomes" id="UP001165041">
    <property type="component" value="Unassembled WGS sequence"/>
</dbReference>
<evidence type="ECO:0008006" key="3">
    <source>
        <dbReference type="Google" id="ProtNLM"/>
    </source>
</evidence>
<proteinExistence type="predicted"/>
<gene>
    <name evidence="1" type="ORF">Kpho02_28660</name>
</gene>
<reference evidence="1" key="1">
    <citation type="submission" date="2023-02" db="EMBL/GenBank/DDBJ databases">
        <title>Kitasatospora phosalacinea NBRC 14627.</title>
        <authorList>
            <person name="Ichikawa N."/>
            <person name="Sato H."/>
            <person name="Tonouchi N."/>
        </authorList>
    </citation>
    <scope>NUCLEOTIDE SEQUENCE</scope>
    <source>
        <strain evidence="1">NBRC 14627</strain>
    </source>
</reference>
<dbReference type="RefSeq" id="WP_285736383.1">
    <property type="nucleotide sequence ID" value="NZ_BSSA01000008.1"/>
</dbReference>
<dbReference type="InterPro" id="IPR011990">
    <property type="entry name" value="TPR-like_helical_dom_sf"/>
</dbReference>
<accession>A0A9W6Q629</accession>
<name>A0A9W6Q629_9ACTN</name>
<dbReference type="EMBL" id="BSSA01000008">
    <property type="protein sequence ID" value="GLW70567.1"/>
    <property type="molecule type" value="Genomic_DNA"/>
</dbReference>